<sequence length="940" mass="103906">EKDVAWVKYGVRGAPLWHQRLILARLRCFQGECVVLTPDGDVYIEDLQPYRNPDIVAVAWETVPGRAPIEIGDENTYNFGAFPQGRQWERLLDEADGVANAEERRRGPVVHPPGGDGGGDLGAGPMPPPIVDAGAAGEVRGTLTPRGREREVRAPAAPEGRWVIAVANGSLGFAVGDEVAMSSDALVSPDGRMGLVPAPRSAEWVFVERLRTDETPADYVAAKVAVKVQQVEFKDWPMPGPRTVLWCVQFVDRRGGGPIDHHRWWVAHLKLSNTDFGVQEHEHGMRAFQFFGEYDQIDLPNLVGLEVVLRRCQVIEFHYEKKNKGGKANEQAQGVTRDEAAYFSGSHRLGGEVMICPELVEGVSKEIGRDVEASEHRPDWESDVARALNELGGYQDTPASEPVGGGTDTASPAQFRLKVLAMGWTHALNWDLCAPICTRVLATDASAWGLGVTETVGLEADVKHAMSFSEAWRFKEGGEGAREQARERIEEAKVTGQKAESANVPEGVDVCARLERGVDLVPRSLVAGPWRTVRRTLLMLPRGEGYCRRPPSPGVELATLPRAPTSAGLHGAAAQPLPWLPREALAHTGRAPELARLSYLQAASVRPRTQQLYLESWQSFEDWARCRLLPLQSEKQVDDALVGFFDYQYFEGAHSSLGSRLVSATCYFNPQWGRQRGSHLAAARQAFRGWALKCPSMSRLPTPWEVVCLLCDWLVRNDRWSMAVAVLMCVVFYLRPSEALSLRRCQLVPPLPSGGKHHSRWAVILHPMELGQPSKVNKWGDSRPLDLPDHNFMVPLLEALWRQATGPDAPLFEFTYQQWRNEYRKGGLALGLQDLGPPTLYGLRHAGASLDISLGRRSPLGVQHRGGWAQPSSMRRYQKAGRLTEQLHYLPHGAQLAAAKCASEIGAIMSRSDYEPLGLPDLSAVDREKVRIGNVLMTFS</sequence>
<feature type="region of interest" description="Disordered" evidence="2">
    <location>
        <begin position="103"/>
        <end position="122"/>
    </location>
</feature>
<comment type="caution">
    <text evidence="3">The sequence shown here is derived from an EMBL/GenBank/DDBJ whole genome shotgun (WGS) entry which is preliminary data.</text>
</comment>
<evidence type="ECO:0000256" key="2">
    <source>
        <dbReference type="SAM" id="MobiDB-lite"/>
    </source>
</evidence>
<dbReference type="EMBL" id="CAUYUJ010017869">
    <property type="protein sequence ID" value="CAK0878632.1"/>
    <property type="molecule type" value="Genomic_DNA"/>
</dbReference>
<proteinExistence type="predicted"/>
<gene>
    <name evidence="3" type="ORF">PCOR1329_LOCUS62335</name>
</gene>
<dbReference type="Gene3D" id="1.10.443.10">
    <property type="entry name" value="Intergrase catalytic core"/>
    <property type="match status" value="1"/>
</dbReference>
<dbReference type="InterPro" id="IPR011010">
    <property type="entry name" value="DNA_brk_join_enz"/>
</dbReference>
<evidence type="ECO:0000256" key="1">
    <source>
        <dbReference type="ARBA" id="ARBA00023172"/>
    </source>
</evidence>
<protein>
    <recommendedName>
        <fullName evidence="5">RNA-directed RNA polymerase</fullName>
    </recommendedName>
</protein>
<keyword evidence="1" id="KW-0233">DNA recombination</keyword>
<feature type="non-terminal residue" evidence="3">
    <location>
        <position position="940"/>
    </location>
</feature>
<evidence type="ECO:0000313" key="4">
    <source>
        <dbReference type="Proteomes" id="UP001189429"/>
    </source>
</evidence>
<keyword evidence="4" id="KW-1185">Reference proteome</keyword>
<accession>A0ABN9VY99</accession>
<evidence type="ECO:0000313" key="3">
    <source>
        <dbReference type="EMBL" id="CAK0878632.1"/>
    </source>
</evidence>
<dbReference type="InterPro" id="IPR013762">
    <property type="entry name" value="Integrase-like_cat_sf"/>
</dbReference>
<dbReference type="SUPFAM" id="SSF56349">
    <property type="entry name" value="DNA breaking-rejoining enzymes"/>
    <property type="match status" value="1"/>
</dbReference>
<organism evidence="3 4">
    <name type="scientific">Prorocentrum cordatum</name>
    <dbReference type="NCBI Taxonomy" id="2364126"/>
    <lineage>
        <taxon>Eukaryota</taxon>
        <taxon>Sar</taxon>
        <taxon>Alveolata</taxon>
        <taxon>Dinophyceae</taxon>
        <taxon>Prorocentrales</taxon>
        <taxon>Prorocentraceae</taxon>
        <taxon>Prorocentrum</taxon>
    </lineage>
</organism>
<feature type="non-terminal residue" evidence="3">
    <location>
        <position position="1"/>
    </location>
</feature>
<dbReference type="Proteomes" id="UP001189429">
    <property type="component" value="Unassembled WGS sequence"/>
</dbReference>
<reference evidence="3" key="1">
    <citation type="submission" date="2023-10" db="EMBL/GenBank/DDBJ databases">
        <authorList>
            <person name="Chen Y."/>
            <person name="Shah S."/>
            <person name="Dougan E. K."/>
            <person name="Thang M."/>
            <person name="Chan C."/>
        </authorList>
    </citation>
    <scope>NUCLEOTIDE SEQUENCE [LARGE SCALE GENOMIC DNA]</scope>
</reference>
<name>A0ABN9VY99_9DINO</name>
<evidence type="ECO:0008006" key="5">
    <source>
        <dbReference type="Google" id="ProtNLM"/>
    </source>
</evidence>